<dbReference type="Pfam" id="PF02120">
    <property type="entry name" value="Flg_hook"/>
    <property type="match status" value="1"/>
</dbReference>
<reference evidence="3 6" key="1">
    <citation type="submission" date="2016-08" db="EMBL/GenBank/DDBJ databases">
        <title>Candidatus Dactylopiibacterium carminicum genome sequence.</title>
        <authorList>
            <person name="Ramirez-Puebla S.T."/>
            <person name="Ormeno-Orrillo E."/>
            <person name="Vera-Ponce De Leon A."/>
            <person name="Luis L."/>
            <person name="Sanchez-Flores A."/>
            <person name="Monica R."/>
            <person name="Martinez-Romero E."/>
        </authorList>
    </citation>
    <scope>NUCLEOTIDE SEQUENCE [LARGE SCALE GENOMIC DNA]</scope>
    <source>
        <strain evidence="3">END1</strain>
    </source>
</reference>
<dbReference type="InterPro" id="IPR052563">
    <property type="entry name" value="FliK"/>
</dbReference>
<dbReference type="InterPro" id="IPR021136">
    <property type="entry name" value="Flagellar_hook_control-like_C"/>
</dbReference>
<evidence type="ECO:0000259" key="2">
    <source>
        <dbReference type="Pfam" id="PF02120"/>
    </source>
</evidence>
<dbReference type="PANTHER" id="PTHR37533:SF2">
    <property type="entry name" value="FLAGELLAR HOOK-LENGTH CONTROL PROTEIN"/>
    <property type="match status" value="1"/>
</dbReference>
<dbReference type="RefSeq" id="WP_095524384.1">
    <property type="nucleotide sequence ID" value="NZ_MDUX01000021.1"/>
</dbReference>
<keyword evidence="3" id="KW-0966">Cell projection</keyword>
<keyword evidence="6" id="KW-1185">Reference proteome</keyword>
<protein>
    <submittedName>
        <fullName evidence="3">Flagellar hook-length control protein FliK</fullName>
    </submittedName>
</protein>
<proteinExistence type="predicted"/>
<evidence type="ECO:0000313" key="3">
    <source>
        <dbReference type="EMBL" id="KAF7599406.1"/>
    </source>
</evidence>
<feature type="region of interest" description="Disordered" evidence="1">
    <location>
        <begin position="301"/>
        <end position="334"/>
    </location>
</feature>
<feature type="compositionally biased region" description="Polar residues" evidence="1">
    <location>
        <begin position="301"/>
        <end position="317"/>
    </location>
</feature>
<gene>
    <name evidence="3" type="ORF">BGI27_08080</name>
    <name evidence="4" type="ORF">CGU29_07740</name>
</gene>
<evidence type="ECO:0000313" key="5">
    <source>
        <dbReference type="Proteomes" id="UP000216107"/>
    </source>
</evidence>
<feature type="compositionally biased region" description="Polar residues" evidence="1">
    <location>
        <begin position="63"/>
        <end position="72"/>
    </location>
</feature>
<dbReference type="PANTHER" id="PTHR37533">
    <property type="entry name" value="FLAGELLAR HOOK-LENGTH CONTROL PROTEIN"/>
    <property type="match status" value="1"/>
</dbReference>
<dbReference type="InterPro" id="IPR038610">
    <property type="entry name" value="FliK-like_C_sf"/>
</dbReference>
<evidence type="ECO:0000256" key="1">
    <source>
        <dbReference type="SAM" id="MobiDB-lite"/>
    </source>
</evidence>
<dbReference type="EMBL" id="NMRN01000017">
    <property type="protein sequence ID" value="PAS93436.1"/>
    <property type="molecule type" value="Genomic_DNA"/>
</dbReference>
<reference evidence="4 5" key="2">
    <citation type="submission" date="2017-07" db="EMBL/GenBank/DDBJ databases">
        <title>Candidatus Dactylopiibacterium carminicum, a nitrogen-fixing symbiont of the cochineal insect Dactylopius coccus and Dactylopius opuntiae (Hemiptera: Coccoidea: Dactylopiidae).</title>
        <authorList>
            <person name="Vera A."/>
        </authorList>
    </citation>
    <scope>NUCLEOTIDE SEQUENCE [LARGE SCALE GENOMIC DNA]</scope>
    <source>
        <strain evidence="4 5">NFDCM</strain>
    </source>
</reference>
<organism evidence="4 5">
    <name type="scientific">Candidatus Dactylopiibacterium carminicum</name>
    <dbReference type="NCBI Taxonomy" id="857335"/>
    <lineage>
        <taxon>Bacteria</taxon>
        <taxon>Pseudomonadati</taxon>
        <taxon>Pseudomonadota</taxon>
        <taxon>Betaproteobacteria</taxon>
        <taxon>Rhodocyclales</taxon>
        <taxon>Rhodocyclaceae</taxon>
        <taxon>Candidatus Dactylopiibacterium</taxon>
    </lineage>
</organism>
<dbReference type="CDD" id="cd17470">
    <property type="entry name" value="T3SS_Flik_C"/>
    <property type="match status" value="1"/>
</dbReference>
<dbReference type="OrthoDB" id="8596319at2"/>
<sequence>MASANVNPVSQIQAALSARPANAGDTEGDAFVKALEARKPATTGNQASQSKQDKASAKAPANNAEQAQPTSETKPRAEQDTTETEAEIDTINLLTDGGNQQTATLASTPAIPAAAPRPELAAGITENTEGAEGEELALTDTGLRSSRGQAATQTTPQVQAATGEIETAGADVAKTAVNGADSFAENLSQAMAQHGVQNKAAEAARETPTQHVVQTPVGSRGWTEELGQKVVWSASHDNGLAELTLTPPQLGKIQVSINLQGDQAQASFVAANALARETLQDAMPRLREILAQAGIQLGQANVGSGQSEHAGGSENTQRGNAGGGRGGDGDMSVPASLLSQSAVRSGRGMIDIFA</sequence>
<dbReference type="Gene3D" id="3.30.750.140">
    <property type="match status" value="1"/>
</dbReference>
<dbReference type="Proteomes" id="UP000623509">
    <property type="component" value="Unassembled WGS sequence"/>
</dbReference>
<keyword evidence="3" id="KW-0969">Cilium</keyword>
<accession>A0A272ETQ0</accession>
<dbReference type="Proteomes" id="UP000216107">
    <property type="component" value="Unassembled WGS sequence"/>
</dbReference>
<dbReference type="EMBL" id="MDUX01000021">
    <property type="protein sequence ID" value="KAF7599406.1"/>
    <property type="molecule type" value="Genomic_DNA"/>
</dbReference>
<evidence type="ECO:0000313" key="6">
    <source>
        <dbReference type="Proteomes" id="UP000623509"/>
    </source>
</evidence>
<comment type="caution">
    <text evidence="4">The sequence shown here is derived from an EMBL/GenBank/DDBJ whole genome shotgun (WGS) entry which is preliminary data.</text>
</comment>
<feature type="domain" description="Flagellar hook-length control protein-like C-terminal" evidence="2">
    <location>
        <begin position="228"/>
        <end position="309"/>
    </location>
</feature>
<name>A0A272ETQ0_9RHOO</name>
<feature type="region of interest" description="Disordered" evidence="1">
    <location>
        <begin position="16"/>
        <end position="85"/>
    </location>
</feature>
<keyword evidence="3" id="KW-0282">Flagellum</keyword>
<evidence type="ECO:0000313" key="4">
    <source>
        <dbReference type="EMBL" id="PAS93436.1"/>
    </source>
</evidence>
<dbReference type="AlphaFoldDB" id="A0A272ETQ0"/>